<accession>A0A9P7B8X6</accession>
<organism evidence="6 7">
    <name type="scientific">Rhodotorula mucilaginosa</name>
    <name type="common">Yeast</name>
    <name type="synonym">Rhodotorula rubra</name>
    <dbReference type="NCBI Taxonomy" id="5537"/>
    <lineage>
        <taxon>Eukaryota</taxon>
        <taxon>Fungi</taxon>
        <taxon>Dikarya</taxon>
        <taxon>Basidiomycota</taxon>
        <taxon>Pucciniomycotina</taxon>
        <taxon>Microbotryomycetes</taxon>
        <taxon>Sporidiobolales</taxon>
        <taxon>Sporidiobolaceae</taxon>
        <taxon>Rhodotorula</taxon>
    </lineage>
</organism>
<evidence type="ECO:0000313" key="7">
    <source>
        <dbReference type="Proteomes" id="UP000777482"/>
    </source>
</evidence>
<dbReference type="PROSITE" id="PS00678">
    <property type="entry name" value="WD_REPEATS_1"/>
    <property type="match status" value="1"/>
</dbReference>
<comment type="caution">
    <text evidence="6">The sequence shown here is derived from an EMBL/GenBank/DDBJ whole genome shotgun (WGS) entry which is preliminary data.</text>
</comment>
<dbReference type="PANTHER" id="PTHR44040">
    <property type="entry name" value="RETINOBLASTOMA-BINDING PROTEIN 5"/>
    <property type="match status" value="1"/>
</dbReference>
<keyword evidence="4" id="KW-0539">Nucleus</keyword>
<protein>
    <submittedName>
        <fullName evidence="6">Chromatin binding protein</fullName>
    </submittedName>
</protein>
<dbReference type="InterPro" id="IPR001680">
    <property type="entry name" value="WD40_rpt"/>
</dbReference>
<gene>
    <name evidence="6" type="primary">SWD1</name>
    <name evidence="6" type="ORF">C6P46_001178</name>
</gene>
<dbReference type="AlphaFoldDB" id="A0A9P7B8X6"/>
<dbReference type="OrthoDB" id="196858at2759"/>
<name>A0A9P7B8X6_RHOMI</name>
<dbReference type="InterPro" id="IPR015943">
    <property type="entry name" value="WD40/YVTN_repeat-like_dom_sf"/>
</dbReference>
<dbReference type="PROSITE" id="PS50294">
    <property type="entry name" value="WD_REPEATS_REGION"/>
    <property type="match status" value="1"/>
</dbReference>
<dbReference type="InterPro" id="IPR036322">
    <property type="entry name" value="WD40_repeat_dom_sf"/>
</dbReference>
<dbReference type="GO" id="GO:0048188">
    <property type="term" value="C:Set1C/COMPASS complex"/>
    <property type="evidence" value="ECO:0007669"/>
    <property type="project" value="InterPro"/>
</dbReference>
<evidence type="ECO:0000313" key="6">
    <source>
        <dbReference type="EMBL" id="KAG0664582.1"/>
    </source>
</evidence>
<evidence type="ECO:0000256" key="5">
    <source>
        <dbReference type="PROSITE-ProRule" id="PRU00221"/>
    </source>
</evidence>
<dbReference type="EMBL" id="PUHQ01000013">
    <property type="protein sequence ID" value="KAG0664582.1"/>
    <property type="molecule type" value="Genomic_DNA"/>
</dbReference>
<keyword evidence="7" id="KW-1185">Reference proteome</keyword>
<dbReference type="InterPro" id="IPR037850">
    <property type="entry name" value="RBBP5/Swd1"/>
</dbReference>
<dbReference type="SMART" id="SM00320">
    <property type="entry name" value="WD40"/>
    <property type="match status" value="4"/>
</dbReference>
<dbReference type="Proteomes" id="UP000777482">
    <property type="component" value="Unassembled WGS sequence"/>
</dbReference>
<comment type="subcellular location">
    <subcellularLocation>
        <location evidence="1">Nucleus</location>
    </subcellularLocation>
</comment>
<evidence type="ECO:0000256" key="1">
    <source>
        <dbReference type="ARBA" id="ARBA00004123"/>
    </source>
</evidence>
<dbReference type="PANTHER" id="PTHR44040:SF1">
    <property type="entry name" value="RETINOBLASTOMA-BINDING PROTEIN 5"/>
    <property type="match status" value="1"/>
</dbReference>
<evidence type="ECO:0000256" key="3">
    <source>
        <dbReference type="ARBA" id="ARBA00022737"/>
    </source>
</evidence>
<evidence type="ECO:0000256" key="4">
    <source>
        <dbReference type="ARBA" id="ARBA00023242"/>
    </source>
</evidence>
<keyword evidence="2 5" id="KW-0853">WD repeat</keyword>
<evidence type="ECO:0000256" key="2">
    <source>
        <dbReference type="ARBA" id="ARBA00022574"/>
    </source>
</evidence>
<reference evidence="6 7" key="1">
    <citation type="submission" date="2020-11" db="EMBL/GenBank/DDBJ databases">
        <title>Kefir isolates.</title>
        <authorList>
            <person name="Marcisauskas S."/>
            <person name="Kim Y."/>
            <person name="Blasche S."/>
        </authorList>
    </citation>
    <scope>NUCLEOTIDE SEQUENCE [LARGE SCALE GENOMIC DNA]</scope>
    <source>
        <strain evidence="6 7">KR</strain>
    </source>
</reference>
<dbReference type="InterPro" id="IPR019775">
    <property type="entry name" value="WD40_repeat_CS"/>
</dbReference>
<proteinExistence type="predicted"/>
<keyword evidence="3" id="KW-0677">Repeat</keyword>
<dbReference type="Gene3D" id="2.130.10.10">
    <property type="entry name" value="YVTN repeat-like/Quinoprotein amine dehydrogenase"/>
    <property type="match status" value="2"/>
</dbReference>
<feature type="repeat" description="WD" evidence="5">
    <location>
        <begin position="64"/>
        <end position="105"/>
    </location>
</feature>
<dbReference type="PROSITE" id="PS50082">
    <property type="entry name" value="WD_REPEATS_2"/>
    <property type="match status" value="1"/>
</dbReference>
<dbReference type="Pfam" id="PF00400">
    <property type="entry name" value="WD40"/>
    <property type="match status" value="2"/>
</dbReference>
<dbReference type="SUPFAM" id="SSF50978">
    <property type="entry name" value="WD40 repeat-like"/>
    <property type="match status" value="1"/>
</dbReference>
<sequence>MNVDLLNPFSTSVPENFDSSVDAAALCARFNPRGLYAGHYIAVGRLDGVVAVIDFETKNIVRWLEGHVKAVTTVCWSGNSRYLLTAARDWNVIIWDLSAGAADTLQGERRHTVRFDAPITSAALHPRNSKLLVVTLHGQTQPVFVDLRDEGGGRWELEPPPDEDEMAEDEDEEMETIREISTYARFNPRGDLIYVGTSRGNIHIWDWLWTEYVGSPTAVKHLEFNSSGSQVISSLNRFGLGPRKADITYLPNSALVLNSQDRCIRYITLSPFPPSPPSDSEDEEAAAVFELPPPRPPRIPYFTVEHKFQDLVNRTPWNGAFFRVGVELTGAGNKGAHNIYIWDRETGTLVKILEGPKDSCEDLDWHPFRPLIASVSSHGFIHLWVTPIVENWSAYAPGFEELDENREYEEKEDEFDFEDENAIRRRAADAQDHPVDIVSHPARTIVVEPWPDEDPAGAEAYEAFVRRGVELDEDADPAASAGGGSAFYPEPLLLPEGMFDEAPVESPSAGGRR</sequence>